<accession>A0ABU3RNF8</accession>
<comment type="caution">
    <text evidence="5">The sequence shown here is derived from an EMBL/GenBank/DDBJ whole genome shotgun (WGS) entry which is preliminary data.</text>
</comment>
<name>A0ABU3RNF8_9BACL</name>
<dbReference type="Pfam" id="PF13102">
    <property type="entry name" value="Phage_int_SAM_5"/>
    <property type="match status" value="1"/>
</dbReference>
<evidence type="ECO:0000256" key="1">
    <source>
        <dbReference type="ARBA" id="ARBA00008857"/>
    </source>
</evidence>
<dbReference type="RefSeq" id="WP_315955691.1">
    <property type="nucleotide sequence ID" value="NZ_JAWCUD010000016.1"/>
</dbReference>
<dbReference type="PANTHER" id="PTHR30349">
    <property type="entry name" value="PHAGE INTEGRASE-RELATED"/>
    <property type="match status" value="1"/>
</dbReference>
<dbReference type="InterPro" id="IPR050090">
    <property type="entry name" value="Tyrosine_recombinase_XerCD"/>
</dbReference>
<dbReference type="Proteomes" id="UP001260980">
    <property type="component" value="Unassembled WGS sequence"/>
</dbReference>
<dbReference type="InterPro" id="IPR002104">
    <property type="entry name" value="Integrase_catalytic"/>
</dbReference>
<dbReference type="InterPro" id="IPR013762">
    <property type="entry name" value="Integrase-like_cat_sf"/>
</dbReference>
<dbReference type="Gene3D" id="1.10.443.10">
    <property type="entry name" value="Intergrase catalytic core"/>
    <property type="match status" value="1"/>
</dbReference>
<keyword evidence="3" id="KW-0233">DNA recombination</keyword>
<protein>
    <submittedName>
        <fullName evidence="5">Site-specific integrase</fullName>
    </submittedName>
</protein>
<evidence type="ECO:0000256" key="3">
    <source>
        <dbReference type="ARBA" id="ARBA00023172"/>
    </source>
</evidence>
<dbReference type="InterPro" id="IPR010998">
    <property type="entry name" value="Integrase_recombinase_N"/>
</dbReference>
<evidence type="ECO:0000313" key="5">
    <source>
        <dbReference type="EMBL" id="MDU0205817.1"/>
    </source>
</evidence>
<evidence type="ECO:0000256" key="2">
    <source>
        <dbReference type="ARBA" id="ARBA00023125"/>
    </source>
</evidence>
<dbReference type="InterPro" id="IPR011010">
    <property type="entry name" value="DNA_brk_join_enz"/>
</dbReference>
<sequence>MSIKKDLPFNITDICQAFNIRVEDFAKLVQKSNTLNTEAVQDISVADAVPKFLKWFQDKVDHGRKSSQSLKLYQGYLNKFLSFMNDKYPGLTVMQLNENYVHEFLQLYEGRKKADALSPYTVNNVTAIFRSLITYCFKQRLISVDSSRDFEWEKTTTLPKYFSPEELDQLLKASLQLINGYRSYAILSFLAGSGARIGEALNMRISDVNFQEGFIFIPDGKGNKPRHIPLDPMVRDILLDYLNITGVKQITSSMAGYLFSKDYGEKRLRKITREAVEKMFRKLVLKLELNPEFTVHSLRHTFSVNCLRNGMPLHILQQILGHTDLKTTGIYTKLFPKDILEELNRYFPFQFGKLMLQTLDEEDDNEINS</sequence>
<dbReference type="PROSITE" id="PS51898">
    <property type="entry name" value="TYR_RECOMBINASE"/>
    <property type="match status" value="1"/>
</dbReference>
<dbReference type="Gene3D" id="1.10.150.130">
    <property type="match status" value="1"/>
</dbReference>
<comment type="similarity">
    <text evidence="1">Belongs to the 'phage' integrase family.</text>
</comment>
<proteinExistence type="inferred from homology"/>
<keyword evidence="2" id="KW-0238">DNA-binding</keyword>
<evidence type="ECO:0000313" key="6">
    <source>
        <dbReference type="Proteomes" id="UP001260980"/>
    </source>
</evidence>
<dbReference type="EMBL" id="JAWCUD010000016">
    <property type="protein sequence ID" value="MDU0205817.1"/>
    <property type="molecule type" value="Genomic_DNA"/>
</dbReference>
<organism evidence="5 6">
    <name type="scientific">Paenibacillus violae</name>
    <dbReference type="NCBI Taxonomy" id="3077234"/>
    <lineage>
        <taxon>Bacteria</taxon>
        <taxon>Bacillati</taxon>
        <taxon>Bacillota</taxon>
        <taxon>Bacilli</taxon>
        <taxon>Bacillales</taxon>
        <taxon>Paenibacillaceae</taxon>
        <taxon>Paenibacillus</taxon>
    </lineage>
</organism>
<dbReference type="CDD" id="cd00397">
    <property type="entry name" value="DNA_BRE_C"/>
    <property type="match status" value="1"/>
</dbReference>
<reference evidence="5 6" key="1">
    <citation type="submission" date="2023-10" db="EMBL/GenBank/DDBJ databases">
        <title>Paenibacillus strain PFR10 Genome sequencing and assembly.</title>
        <authorList>
            <person name="Kim I."/>
        </authorList>
    </citation>
    <scope>NUCLEOTIDE SEQUENCE [LARGE SCALE GENOMIC DNA]</scope>
    <source>
        <strain evidence="5 6">PFR10</strain>
    </source>
</reference>
<evidence type="ECO:0000259" key="4">
    <source>
        <dbReference type="PROSITE" id="PS51898"/>
    </source>
</evidence>
<dbReference type="PANTHER" id="PTHR30349:SF64">
    <property type="entry name" value="PROPHAGE INTEGRASE INTD-RELATED"/>
    <property type="match status" value="1"/>
</dbReference>
<dbReference type="InterPro" id="IPR025269">
    <property type="entry name" value="SAM-like_dom"/>
</dbReference>
<dbReference type="SUPFAM" id="SSF56349">
    <property type="entry name" value="DNA breaking-rejoining enzymes"/>
    <property type="match status" value="1"/>
</dbReference>
<gene>
    <name evidence="5" type="ORF">RQP52_32545</name>
</gene>
<keyword evidence="6" id="KW-1185">Reference proteome</keyword>
<dbReference type="Pfam" id="PF00589">
    <property type="entry name" value="Phage_integrase"/>
    <property type="match status" value="1"/>
</dbReference>
<feature type="domain" description="Tyr recombinase" evidence="4">
    <location>
        <begin position="157"/>
        <end position="344"/>
    </location>
</feature>